<dbReference type="EMBL" id="CP069038">
    <property type="protein sequence ID" value="QRD03757.1"/>
    <property type="molecule type" value="Genomic_DNA"/>
</dbReference>
<evidence type="ECO:0000256" key="1">
    <source>
        <dbReference type="SAM" id="MobiDB-lite"/>
    </source>
</evidence>
<evidence type="ECO:0000313" key="2">
    <source>
        <dbReference type="EMBL" id="QRD03757.1"/>
    </source>
</evidence>
<feature type="region of interest" description="Disordered" evidence="1">
    <location>
        <begin position="30"/>
        <end position="57"/>
    </location>
</feature>
<keyword evidence="3" id="KW-1185">Reference proteome</keyword>
<evidence type="ECO:0000313" key="3">
    <source>
        <dbReference type="Proteomes" id="UP000663193"/>
    </source>
</evidence>
<gene>
    <name evidence="2" type="ORF">JI435_420200</name>
</gene>
<dbReference type="Proteomes" id="UP000663193">
    <property type="component" value="Chromosome 16"/>
</dbReference>
<dbReference type="VEuPathDB" id="FungiDB:JI435_420200"/>
<proteinExistence type="predicted"/>
<protein>
    <submittedName>
        <fullName evidence="2">Uncharacterized protein</fullName>
    </submittedName>
</protein>
<feature type="compositionally biased region" description="Polar residues" evidence="1">
    <location>
        <begin position="31"/>
        <end position="43"/>
    </location>
</feature>
<feature type="compositionally biased region" description="Basic and acidic residues" evidence="1">
    <location>
        <begin position="44"/>
        <end position="57"/>
    </location>
</feature>
<name>A0A7U2I7Y3_PHANO</name>
<dbReference type="AlphaFoldDB" id="A0A7U2I7Y3"/>
<sequence length="57" mass="6316">MRDSQSGGAIKPSRYLRGVVDSSLQRKVACTTMSSTSRKSQLHASEESRPMHLITHD</sequence>
<reference evidence="3" key="1">
    <citation type="journal article" date="2021" name="BMC Genomics">
        <title>Chromosome-level genome assembly and manually-curated proteome of model necrotroph Parastagonospora nodorum Sn15 reveals a genome-wide trove of candidate effector homologs, and redundancy of virulence-related functions within an accessory chromosome.</title>
        <authorList>
            <person name="Bertazzoni S."/>
            <person name="Jones D.A.B."/>
            <person name="Phan H.T."/>
            <person name="Tan K.-C."/>
            <person name="Hane J.K."/>
        </authorList>
    </citation>
    <scope>NUCLEOTIDE SEQUENCE [LARGE SCALE GENOMIC DNA]</scope>
    <source>
        <strain evidence="3">SN15 / ATCC MYA-4574 / FGSC 10173)</strain>
    </source>
</reference>
<organism evidence="2 3">
    <name type="scientific">Phaeosphaeria nodorum (strain SN15 / ATCC MYA-4574 / FGSC 10173)</name>
    <name type="common">Glume blotch fungus</name>
    <name type="synonym">Parastagonospora nodorum</name>
    <dbReference type="NCBI Taxonomy" id="321614"/>
    <lineage>
        <taxon>Eukaryota</taxon>
        <taxon>Fungi</taxon>
        <taxon>Dikarya</taxon>
        <taxon>Ascomycota</taxon>
        <taxon>Pezizomycotina</taxon>
        <taxon>Dothideomycetes</taxon>
        <taxon>Pleosporomycetidae</taxon>
        <taxon>Pleosporales</taxon>
        <taxon>Pleosporineae</taxon>
        <taxon>Phaeosphaeriaceae</taxon>
        <taxon>Parastagonospora</taxon>
    </lineage>
</organism>
<accession>A0A7U2I7Y3</accession>